<dbReference type="Proteomes" id="UP001642360">
    <property type="component" value="Unassembled WGS sequence"/>
</dbReference>
<name>A0ABC8SZR3_9AQUA</name>
<sequence length="178" mass="19537">MSMESSITDDTSVFVIGNPQGPQVDTPLQFSTLPGSSSTVLQWVTIFTTPANHPFVSQSLLESDVSIIGLPFPENIAGIPSAGTSNQQQILAFHGCVPRCLCNRGYSEPELNDEPFALISFPLIKLNLRQEAPFNERIPKSPFIDLLAGQEIATSNSYGLILNSFYELEGVYLAYWNH</sequence>
<reference evidence="1 2" key="1">
    <citation type="submission" date="2024-02" db="EMBL/GenBank/DDBJ databases">
        <authorList>
            <person name="Vignale AGUSTIN F."/>
            <person name="Sosa J E."/>
            <person name="Modenutti C."/>
        </authorList>
    </citation>
    <scope>NUCLEOTIDE SEQUENCE [LARGE SCALE GENOMIC DNA]</scope>
</reference>
<keyword evidence="2" id="KW-1185">Reference proteome</keyword>
<gene>
    <name evidence="1" type="ORF">ILEXP_LOCUS30120</name>
</gene>
<dbReference type="SUPFAM" id="SSF53756">
    <property type="entry name" value="UDP-Glycosyltransferase/glycogen phosphorylase"/>
    <property type="match status" value="1"/>
</dbReference>
<dbReference type="EMBL" id="CAUOFW020003658">
    <property type="protein sequence ID" value="CAK9161325.1"/>
    <property type="molecule type" value="Genomic_DNA"/>
</dbReference>
<evidence type="ECO:0000313" key="2">
    <source>
        <dbReference type="Proteomes" id="UP001642360"/>
    </source>
</evidence>
<protein>
    <submittedName>
        <fullName evidence="1">Uncharacterized protein</fullName>
    </submittedName>
</protein>
<organism evidence="1 2">
    <name type="scientific">Ilex paraguariensis</name>
    <name type="common">yerba mate</name>
    <dbReference type="NCBI Taxonomy" id="185542"/>
    <lineage>
        <taxon>Eukaryota</taxon>
        <taxon>Viridiplantae</taxon>
        <taxon>Streptophyta</taxon>
        <taxon>Embryophyta</taxon>
        <taxon>Tracheophyta</taxon>
        <taxon>Spermatophyta</taxon>
        <taxon>Magnoliopsida</taxon>
        <taxon>eudicotyledons</taxon>
        <taxon>Gunneridae</taxon>
        <taxon>Pentapetalae</taxon>
        <taxon>asterids</taxon>
        <taxon>campanulids</taxon>
        <taxon>Aquifoliales</taxon>
        <taxon>Aquifoliaceae</taxon>
        <taxon>Ilex</taxon>
    </lineage>
</organism>
<accession>A0ABC8SZR3</accession>
<dbReference type="AlphaFoldDB" id="A0ABC8SZR3"/>
<proteinExistence type="predicted"/>
<comment type="caution">
    <text evidence="1">The sequence shown here is derived from an EMBL/GenBank/DDBJ whole genome shotgun (WGS) entry which is preliminary data.</text>
</comment>
<evidence type="ECO:0000313" key="1">
    <source>
        <dbReference type="EMBL" id="CAK9161325.1"/>
    </source>
</evidence>